<dbReference type="SFLD" id="SFLDG01135">
    <property type="entry name" value="C1.5.6:_HAD__Beta-PGM__Phospha"/>
    <property type="match status" value="1"/>
</dbReference>
<dbReference type="PANTHER" id="PTHR43434">
    <property type="entry name" value="PHOSPHOGLYCOLATE PHOSPHATASE"/>
    <property type="match status" value="1"/>
</dbReference>
<dbReference type="EMBL" id="JAUSVX010000008">
    <property type="protein sequence ID" value="MDQ0471341.1"/>
    <property type="molecule type" value="Genomic_DNA"/>
</dbReference>
<evidence type="ECO:0000256" key="2">
    <source>
        <dbReference type="ARBA" id="ARBA00004818"/>
    </source>
</evidence>
<protein>
    <recommendedName>
        <fullName evidence="4">phosphoglycolate phosphatase</fullName>
        <ecNumber evidence="4">3.1.3.18</ecNumber>
    </recommendedName>
</protein>
<organism evidence="5 6">
    <name type="scientific">Labrys wisconsinensis</name>
    <dbReference type="NCBI Taxonomy" id="425677"/>
    <lineage>
        <taxon>Bacteria</taxon>
        <taxon>Pseudomonadati</taxon>
        <taxon>Pseudomonadota</taxon>
        <taxon>Alphaproteobacteria</taxon>
        <taxon>Hyphomicrobiales</taxon>
        <taxon>Xanthobacteraceae</taxon>
        <taxon>Labrys</taxon>
    </lineage>
</organism>
<proteinExistence type="inferred from homology"/>
<dbReference type="InterPro" id="IPR041492">
    <property type="entry name" value="HAD_2"/>
</dbReference>
<evidence type="ECO:0000313" key="5">
    <source>
        <dbReference type="EMBL" id="MDQ0471341.1"/>
    </source>
</evidence>
<dbReference type="NCBIfam" id="TIGR01549">
    <property type="entry name" value="HAD-SF-IA-v1"/>
    <property type="match status" value="1"/>
</dbReference>
<dbReference type="InterPro" id="IPR050155">
    <property type="entry name" value="HAD-like_hydrolase_sf"/>
</dbReference>
<reference evidence="5 6" key="1">
    <citation type="submission" date="2023-07" db="EMBL/GenBank/DDBJ databases">
        <title>Genomic Encyclopedia of Type Strains, Phase IV (KMG-IV): sequencing the most valuable type-strain genomes for metagenomic binning, comparative biology and taxonomic classification.</title>
        <authorList>
            <person name="Goeker M."/>
        </authorList>
    </citation>
    <scope>NUCLEOTIDE SEQUENCE [LARGE SCALE GENOMIC DNA]</scope>
    <source>
        <strain evidence="5 6">DSM 19619</strain>
    </source>
</reference>
<dbReference type="GO" id="GO:0008967">
    <property type="term" value="F:phosphoglycolate phosphatase activity"/>
    <property type="evidence" value="ECO:0007669"/>
    <property type="project" value="UniProtKB-EC"/>
</dbReference>
<dbReference type="SFLD" id="SFLDS00003">
    <property type="entry name" value="Haloacid_Dehalogenase"/>
    <property type="match status" value="1"/>
</dbReference>
<dbReference type="NCBIfam" id="TIGR01509">
    <property type="entry name" value="HAD-SF-IA-v3"/>
    <property type="match status" value="1"/>
</dbReference>
<dbReference type="SUPFAM" id="SSF56784">
    <property type="entry name" value="HAD-like"/>
    <property type="match status" value="1"/>
</dbReference>
<accession>A0ABU0JAP5</accession>
<gene>
    <name evidence="5" type="ORF">QO011_004364</name>
</gene>
<evidence type="ECO:0000256" key="3">
    <source>
        <dbReference type="ARBA" id="ARBA00006171"/>
    </source>
</evidence>
<dbReference type="Proteomes" id="UP001242480">
    <property type="component" value="Unassembled WGS sequence"/>
</dbReference>
<dbReference type="RefSeq" id="WP_307276284.1">
    <property type="nucleotide sequence ID" value="NZ_JAUSVX010000008.1"/>
</dbReference>
<sequence length="215" mass="22622">MKAAIFDLDGTLVDSAPDIALAINRLLADRDVPAQDVSFIERFIGEGARTLVLKLYAALGVDAANLDADVARYLAYYRANPVENSRLYADAGPALATLHAAGIRLGVCTNKQQELAEIVLDRLGLLPLISVVVGADTTPYTKPDPRPLLHTVAALGVGPDETVFVGDTGIDRDCAAAAGIRCRIVDWGTGRDVAVADGMRLTRFADLLPGPAGAT</sequence>
<evidence type="ECO:0000313" key="6">
    <source>
        <dbReference type="Proteomes" id="UP001242480"/>
    </source>
</evidence>
<name>A0ABU0JAP5_9HYPH</name>
<comment type="pathway">
    <text evidence="2">Organic acid metabolism; glycolate biosynthesis; glycolate from 2-phosphoglycolate: step 1/1.</text>
</comment>
<keyword evidence="6" id="KW-1185">Reference proteome</keyword>
<dbReference type="InterPro" id="IPR006439">
    <property type="entry name" value="HAD-SF_hydro_IA"/>
</dbReference>
<comment type="caution">
    <text evidence="5">The sequence shown here is derived from an EMBL/GenBank/DDBJ whole genome shotgun (WGS) entry which is preliminary data.</text>
</comment>
<dbReference type="Gene3D" id="1.10.150.240">
    <property type="entry name" value="Putative phosphatase, domain 2"/>
    <property type="match status" value="1"/>
</dbReference>
<dbReference type="PRINTS" id="PR00413">
    <property type="entry name" value="HADHALOGNASE"/>
</dbReference>
<dbReference type="Gene3D" id="3.40.50.1000">
    <property type="entry name" value="HAD superfamily/HAD-like"/>
    <property type="match status" value="1"/>
</dbReference>
<dbReference type="InterPro" id="IPR023198">
    <property type="entry name" value="PGP-like_dom2"/>
</dbReference>
<comment type="catalytic activity">
    <reaction evidence="1">
        <text>2-phosphoglycolate + H2O = glycolate + phosphate</text>
        <dbReference type="Rhea" id="RHEA:14369"/>
        <dbReference type="ChEBI" id="CHEBI:15377"/>
        <dbReference type="ChEBI" id="CHEBI:29805"/>
        <dbReference type="ChEBI" id="CHEBI:43474"/>
        <dbReference type="ChEBI" id="CHEBI:58033"/>
        <dbReference type="EC" id="3.1.3.18"/>
    </reaction>
</comment>
<evidence type="ECO:0000256" key="4">
    <source>
        <dbReference type="ARBA" id="ARBA00013078"/>
    </source>
</evidence>
<evidence type="ECO:0000256" key="1">
    <source>
        <dbReference type="ARBA" id="ARBA00000830"/>
    </source>
</evidence>
<keyword evidence="5" id="KW-0378">Hydrolase</keyword>
<comment type="similarity">
    <text evidence="3">Belongs to the HAD-like hydrolase superfamily. CbbY/CbbZ/Gph/YieH family.</text>
</comment>
<dbReference type="SFLD" id="SFLDG01129">
    <property type="entry name" value="C1.5:_HAD__Beta-PGM__Phosphata"/>
    <property type="match status" value="1"/>
</dbReference>
<dbReference type="Pfam" id="PF13419">
    <property type="entry name" value="HAD_2"/>
    <property type="match status" value="1"/>
</dbReference>
<dbReference type="EC" id="3.1.3.18" evidence="4"/>
<dbReference type="InterPro" id="IPR023214">
    <property type="entry name" value="HAD_sf"/>
</dbReference>
<dbReference type="PANTHER" id="PTHR43434:SF1">
    <property type="entry name" value="PHOSPHOGLYCOLATE PHOSPHATASE"/>
    <property type="match status" value="1"/>
</dbReference>
<dbReference type="InterPro" id="IPR036412">
    <property type="entry name" value="HAD-like_sf"/>
</dbReference>